<evidence type="ECO:0000256" key="1">
    <source>
        <dbReference type="ARBA" id="ARBA00021292"/>
    </source>
</evidence>
<proteinExistence type="predicted"/>
<dbReference type="EMBL" id="FXAY01000001">
    <property type="protein sequence ID" value="SMG16069.1"/>
    <property type="molecule type" value="Genomic_DNA"/>
</dbReference>
<dbReference type="SUPFAM" id="SSF53756">
    <property type="entry name" value="UDP-Glycosyltransferase/glycogen phosphorylase"/>
    <property type="match status" value="1"/>
</dbReference>
<organism evidence="2 3">
    <name type="scientific">Agreia pratensis</name>
    <dbReference type="NCBI Taxonomy" id="150121"/>
    <lineage>
        <taxon>Bacteria</taxon>
        <taxon>Bacillati</taxon>
        <taxon>Actinomycetota</taxon>
        <taxon>Actinomycetes</taxon>
        <taxon>Micrococcales</taxon>
        <taxon>Microbacteriaceae</taxon>
        <taxon>Agreia</taxon>
    </lineage>
</organism>
<dbReference type="STRING" id="150121.SAMN06296010_0661"/>
<dbReference type="RefSeq" id="WP_085482873.1">
    <property type="nucleotide sequence ID" value="NZ_FXAY01000001.1"/>
</dbReference>
<dbReference type="GO" id="GO:0016757">
    <property type="term" value="F:glycosyltransferase activity"/>
    <property type="evidence" value="ECO:0007669"/>
    <property type="project" value="TreeGrafter"/>
</dbReference>
<evidence type="ECO:0000313" key="3">
    <source>
        <dbReference type="Proteomes" id="UP000193244"/>
    </source>
</evidence>
<dbReference type="PANTHER" id="PTHR45947">
    <property type="entry name" value="SULFOQUINOVOSYL TRANSFERASE SQD2"/>
    <property type="match status" value="1"/>
</dbReference>
<keyword evidence="3" id="KW-1185">Reference proteome</keyword>
<dbReference type="InterPro" id="IPR050194">
    <property type="entry name" value="Glycosyltransferase_grp1"/>
</dbReference>
<keyword evidence="2" id="KW-0808">Transferase</keyword>
<dbReference type="OrthoDB" id="3371840at2"/>
<name>A0A1X7IN44_9MICO</name>
<protein>
    <recommendedName>
        <fullName evidence="1">D-inositol 3-phosphate glycosyltransferase</fullName>
    </recommendedName>
</protein>
<dbReference type="Pfam" id="PF13692">
    <property type="entry name" value="Glyco_trans_1_4"/>
    <property type="match status" value="1"/>
</dbReference>
<evidence type="ECO:0000313" key="2">
    <source>
        <dbReference type="EMBL" id="SMG16069.1"/>
    </source>
</evidence>
<dbReference type="Gene3D" id="3.40.50.2000">
    <property type="entry name" value="Glycogen Phosphorylase B"/>
    <property type="match status" value="1"/>
</dbReference>
<dbReference type="PANTHER" id="PTHR45947:SF3">
    <property type="entry name" value="SULFOQUINOVOSYL TRANSFERASE SQD2"/>
    <property type="match status" value="1"/>
</dbReference>
<sequence length="361" mass="39777">MSALPHDEVSDIRVIPRLRAAHVERDIPRPGSLVLYFEAYSDLPDHIPPQFRRADLLTMLRAVASSRGRILELPEPLWVRFYPASLTIALVWRLSGALRRINRKARFYAIENNDVGHVVFGSARPAMRRLLERPIAALIGASISTLFERVAFGSDGSFETYRSIPLCRPLKHRVFLELPQRADTSTTPRAYSAIFVGGLEVRKGIPFLLSAWERVEEALPESTLTIVGAGPLAQEVHAWADKNPARRSATGSLGRSDVAAALAQSAVLVAPSQRSGRWREQIGLPISEALARGLTVVTTDETGLSSWLGEHGHTVVPAQTSAERLTTAIVSTLLEPLDRAAVQDALPAEDGRRRAHRWLHS</sequence>
<dbReference type="Proteomes" id="UP000193244">
    <property type="component" value="Unassembled WGS sequence"/>
</dbReference>
<reference evidence="3" key="1">
    <citation type="submission" date="2017-04" db="EMBL/GenBank/DDBJ databases">
        <authorList>
            <person name="Varghese N."/>
            <person name="Submissions S."/>
        </authorList>
    </citation>
    <scope>NUCLEOTIDE SEQUENCE [LARGE SCALE GENOMIC DNA]</scope>
    <source>
        <strain evidence="3">VKM Ac-2510</strain>
    </source>
</reference>
<accession>A0A1X7IN44</accession>
<dbReference type="AlphaFoldDB" id="A0A1X7IN44"/>
<gene>
    <name evidence="2" type="ORF">SAMN06296010_0661</name>
</gene>